<evidence type="ECO:0000313" key="2">
    <source>
        <dbReference type="EMBL" id="OIQ94184.1"/>
    </source>
</evidence>
<name>A0A1J5RDL0_9ZZZZ</name>
<proteinExistence type="predicted"/>
<reference evidence="2" key="1">
    <citation type="submission" date="2016-10" db="EMBL/GenBank/DDBJ databases">
        <title>Sequence of Gallionella enrichment culture.</title>
        <authorList>
            <person name="Poehlein A."/>
            <person name="Muehling M."/>
            <person name="Daniel R."/>
        </authorList>
    </citation>
    <scope>NUCLEOTIDE SEQUENCE</scope>
</reference>
<comment type="caution">
    <text evidence="2">The sequence shown here is derived from an EMBL/GenBank/DDBJ whole genome shotgun (WGS) entry which is preliminary data.</text>
</comment>
<dbReference type="EMBL" id="MLJW01000191">
    <property type="protein sequence ID" value="OIQ94184.1"/>
    <property type="molecule type" value="Genomic_DNA"/>
</dbReference>
<sequence>MTPTLIRKTLSLGAVALIASALAMPAFAADAMSNPCATKPANPCAQPARHQVKKKAMKKHAAAKKHQKAANPCAAKPANPCAAK</sequence>
<protein>
    <submittedName>
        <fullName evidence="2">Uncharacterized protein</fullName>
    </submittedName>
</protein>
<evidence type="ECO:0000256" key="1">
    <source>
        <dbReference type="SAM" id="MobiDB-lite"/>
    </source>
</evidence>
<feature type="compositionally biased region" description="Basic residues" evidence="1">
    <location>
        <begin position="50"/>
        <end position="68"/>
    </location>
</feature>
<feature type="compositionally biased region" description="Low complexity" evidence="1">
    <location>
        <begin position="69"/>
        <end position="84"/>
    </location>
</feature>
<gene>
    <name evidence="2" type="ORF">GALL_238130</name>
</gene>
<accession>A0A1J5RDL0</accession>
<organism evidence="2">
    <name type="scientific">mine drainage metagenome</name>
    <dbReference type="NCBI Taxonomy" id="410659"/>
    <lineage>
        <taxon>unclassified sequences</taxon>
        <taxon>metagenomes</taxon>
        <taxon>ecological metagenomes</taxon>
    </lineage>
</organism>
<dbReference type="AlphaFoldDB" id="A0A1J5RDL0"/>
<feature type="region of interest" description="Disordered" evidence="1">
    <location>
        <begin position="38"/>
        <end position="84"/>
    </location>
</feature>